<evidence type="ECO:0000256" key="16">
    <source>
        <dbReference type="ARBA" id="ARBA00022842"/>
    </source>
</evidence>
<dbReference type="OrthoDB" id="541276at2759"/>
<dbReference type="EC" id="2.7.11.1" evidence="5"/>
<evidence type="ECO:0000256" key="5">
    <source>
        <dbReference type="ARBA" id="ARBA00012513"/>
    </source>
</evidence>
<evidence type="ECO:0000256" key="26">
    <source>
        <dbReference type="ARBA" id="ARBA00053629"/>
    </source>
</evidence>
<evidence type="ECO:0000256" key="30">
    <source>
        <dbReference type="ARBA" id="ARBA00080692"/>
    </source>
</evidence>
<dbReference type="KEGG" id="spu:582803"/>
<keyword evidence="15 31" id="KW-0067">ATP-binding</keyword>
<feature type="transmembrane region" description="Helical" evidence="33">
    <location>
        <begin position="203"/>
        <end position="220"/>
    </location>
</feature>
<evidence type="ECO:0000256" key="27">
    <source>
        <dbReference type="ARBA" id="ARBA00065387"/>
    </source>
</evidence>
<comment type="cofactor">
    <cofactor evidence="1">
        <name>Mg(2+)</name>
        <dbReference type="ChEBI" id="CHEBI:18420"/>
    </cofactor>
</comment>
<evidence type="ECO:0000256" key="1">
    <source>
        <dbReference type="ARBA" id="ARBA00001946"/>
    </source>
</evidence>
<keyword evidence="11" id="KW-0479">Metal-binding</keyword>
<evidence type="ECO:0000256" key="12">
    <source>
        <dbReference type="ARBA" id="ARBA00022741"/>
    </source>
</evidence>
<keyword evidence="23" id="KW-0966">Cell projection</keyword>
<dbReference type="SUPFAM" id="SSF56112">
    <property type="entry name" value="Protein kinase-like (PK-like)"/>
    <property type="match status" value="1"/>
</dbReference>
<dbReference type="OMA" id="HAECKLD"/>
<evidence type="ECO:0000256" key="28">
    <source>
        <dbReference type="ARBA" id="ARBA00071769"/>
    </source>
</evidence>
<evidence type="ECO:0000256" key="24">
    <source>
        <dbReference type="ARBA" id="ARBA00047899"/>
    </source>
</evidence>
<comment type="subcellular location">
    <subcellularLocation>
        <location evidence="3">Cytoplasm</location>
        <location evidence="3">Cytoskeleton</location>
        <location evidence="3">Flagellum axoneme</location>
    </subcellularLocation>
    <subcellularLocation>
        <location evidence="2">Nucleus</location>
    </subcellularLocation>
</comment>
<keyword evidence="33" id="KW-0472">Membrane</keyword>
<dbReference type="GO" id="GO:0005524">
    <property type="term" value="F:ATP binding"/>
    <property type="evidence" value="ECO:0007669"/>
    <property type="project" value="UniProtKB-UniRule"/>
</dbReference>
<dbReference type="InParanoid" id="A0A7M7RF51"/>
<evidence type="ECO:0000256" key="14">
    <source>
        <dbReference type="ARBA" id="ARBA00022782"/>
    </source>
</evidence>
<dbReference type="PANTHER" id="PTHR24346">
    <property type="entry name" value="MAP/MICROTUBULE AFFINITY-REGULATING KINASE"/>
    <property type="match status" value="1"/>
</dbReference>
<feature type="compositionally biased region" description="Polar residues" evidence="32">
    <location>
        <begin position="347"/>
        <end position="357"/>
    </location>
</feature>
<dbReference type="Gene3D" id="1.10.510.10">
    <property type="entry name" value="Transferase(Phosphotransferase) domain 1"/>
    <property type="match status" value="1"/>
</dbReference>
<dbReference type="PANTHER" id="PTHR24346:SF102">
    <property type="entry name" value="TESTIS-SPECIFIC SERINE_THREONINE-PROTEIN KINASE 1"/>
    <property type="match status" value="1"/>
</dbReference>
<evidence type="ECO:0000256" key="2">
    <source>
        <dbReference type="ARBA" id="ARBA00004123"/>
    </source>
</evidence>
<keyword evidence="16" id="KW-0460">Magnesium</keyword>
<dbReference type="Pfam" id="PF00069">
    <property type="entry name" value="Pkinase"/>
    <property type="match status" value="1"/>
</dbReference>
<sequence>MAGTTSVRRVINEEVMLNKKGYTLGLMLGEGSYAAVYSCQLSNNRGKCAIKIINRKKAPKDFLEKFLPREIKILSKVQHRNIVKCFEIFDTGTKVYMVLELAGHGDMLEYIKLRRSLTEEKARAFFRQMVDGIAYLHSLNAVHRDLKCENILLDASNTIKISDFGFARYMEPKDLSKTYCGSAAYAAPEILKGNMYNGKAYDVWSLGIILYIMVCGTMPFDDSNIKRMIKDQMDQRLCFTKRKELTLLFKDIVLAILQPSAERRLKVNDILNHPWMQDGCNFKQTPPSSQAGTSRSSNASSNRRSPPAHPPTPTPATSNLVESNRVSGNNNATTRSTPPLREDRSTESTSRFTQNLTRRSKKIEPGASAVASASQDSIHSPMPSRTTDVGRNTPRDGHRERARQGNTATRQTRNAP</sequence>
<dbReference type="EnsemblMetazoa" id="XM_782741">
    <property type="protein sequence ID" value="XP_787834"/>
    <property type="gene ID" value="LOC582803"/>
</dbReference>
<evidence type="ECO:0000259" key="34">
    <source>
        <dbReference type="PROSITE" id="PS50011"/>
    </source>
</evidence>
<evidence type="ECO:0000256" key="20">
    <source>
        <dbReference type="ARBA" id="ARBA00023069"/>
    </source>
</evidence>
<comment type="catalytic activity">
    <reaction evidence="25">
        <text>L-seryl-[protein] + ATP = O-phospho-L-seryl-[protein] + ADP + H(+)</text>
        <dbReference type="Rhea" id="RHEA:17989"/>
        <dbReference type="Rhea" id="RHEA-COMP:9863"/>
        <dbReference type="Rhea" id="RHEA-COMP:11604"/>
        <dbReference type="ChEBI" id="CHEBI:15378"/>
        <dbReference type="ChEBI" id="CHEBI:29999"/>
        <dbReference type="ChEBI" id="CHEBI:30616"/>
        <dbReference type="ChEBI" id="CHEBI:83421"/>
        <dbReference type="ChEBI" id="CHEBI:456216"/>
        <dbReference type="EC" id="2.7.11.1"/>
    </reaction>
</comment>
<evidence type="ECO:0000256" key="17">
    <source>
        <dbReference type="ARBA" id="ARBA00022843"/>
    </source>
</evidence>
<evidence type="ECO:0000256" key="31">
    <source>
        <dbReference type="PROSITE-ProRule" id="PRU10141"/>
    </source>
</evidence>
<keyword evidence="7" id="KW-0963">Cytoplasm</keyword>
<evidence type="ECO:0000256" key="23">
    <source>
        <dbReference type="ARBA" id="ARBA00023273"/>
    </source>
</evidence>
<feature type="compositionally biased region" description="Polar residues" evidence="32">
    <location>
        <begin position="282"/>
        <end position="293"/>
    </location>
</feature>
<evidence type="ECO:0000256" key="3">
    <source>
        <dbReference type="ARBA" id="ARBA00004611"/>
    </source>
</evidence>
<keyword evidence="10" id="KW-0808">Transferase</keyword>
<dbReference type="FunFam" id="3.30.200.20:FF:000042">
    <property type="entry name" value="Aurora kinase A"/>
    <property type="match status" value="1"/>
</dbReference>
<dbReference type="InterPro" id="IPR011009">
    <property type="entry name" value="Kinase-like_dom_sf"/>
</dbReference>
<reference evidence="35" key="2">
    <citation type="submission" date="2021-01" db="UniProtKB">
        <authorList>
            <consortium name="EnsemblMetazoa"/>
        </authorList>
    </citation>
    <scope>IDENTIFICATION</scope>
</reference>
<keyword evidence="36" id="KW-1185">Reference proteome</keyword>
<feature type="compositionally biased region" description="Polar residues" evidence="32">
    <location>
        <begin position="371"/>
        <end position="390"/>
    </location>
</feature>
<evidence type="ECO:0000256" key="25">
    <source>
        <dbReference type="ARBA" id="ARBA00048679"/>
    </source>
</evidence>
<dbReference type="PROSITE" id="PS00107">
    <property type="entry name" value="PROTEIN_KINASE_ATP"/>
    <property type="match status" value="1"/>
</dbReference>
<dbReference type="CDD" id="cd14080">
    <property type="entry name" value="STKc_TSSK-like"/>
    <property type="match status" value="1"/>
</dbReference>
<feature type="binding site" evidence="31">
    <location>
        <position position="51"/>
    </location>
    <ligand>
        <name>ATP</name>
        <dbReference type="ChEBI" id="CHEBI:30616"/>
    </ligand>
</feature>
<reference evidence="36" key="1">
    <citation type="submission" date="2015-02" db="EMBL/GenBank/DDBJ databases">
        <title>Genome sequencing for Strongylocentrotus purpuratus.</title>
        <authorList>
            <person name="Murali S."/>
            <person name="Liu Y."/>
            <person name="Vee V."/>
            <person name="English A."/>
            <person name="Wang M."/>
            <person name="Skinner E."/>
            <person name="Han Y."/>
            <person name="Muzny D.M."/>
            <person name="Worley K.C."/>
            <person name="Gibbs R.A."/>
        </authorList>
    </citation>
    <scope>NUCLEOTIDE SEQUENCE</scope>
</reference>
<dbReference type="GO" id="GO:0007286">
    <property type="term" value="P:spermatid development"/>
    <property type="evidence" value="ECO:0000318"/>
    <property type="project" value="GO_Central"/>
</dbReference>
<name>A0A7M7RF51_STRPU</name>
<evidence type="ECO:0000256" key="8">
    <source>
        <dbReference type="ARBA" id="ARBA00022527"/>
    </source>
</evidence>
<dbReference type="GO" id="GO:0046872">
    <property type="term" value="F:metal ion binding"/>
    <property type="evidence" value="ECO:0007669"/>
    <property type="project" value="UniProtKB-KW"/>
</dbReference>
<evidence type="ECO:0000256" key="11">
    <source>
        <dbReference type="ARBA" id="ARBA00022723"/>
    </source>
</evidence>
<keyword evidence="12 31" id="KW-0547">Nucleotide-binding</keyword>
<keyword evidence="18" id="KW-0282">Flagellum</keyword>
<keyword evidence="14" id="KW-0221">Differentiation</keyword>
<dbReference type="Proteomes" id="UP000007110">
    <property type="component" value="Unassembled WGS sequence"/>
</dbReference>
<evidence type="ECO:0000256" key="4">
    <source>
        <dbReference type="ARBA" id="ARBA00006692"/>
    </source>
</evidence>
<feature type="compositionally biased region" description="Basic and acidic residues" evidence="32">
    <location>
        <begin position="393"/>
        <end position="403"/>
    </location>
</feature>
<evidence type="ECO:0000313" key="35">
    <source>
        <dbReference type="EnsemblMetazoa" id="XP_787834"/>
    </source>
</evidence>
<keyword evidence="20" id="KW-0969">Cilium</keyword>
<evidence type="ECO:0000256" key="6">
    <source>
        <dbReference type="ARBA" id="ARBA00022473"/>
    </source>
</evidence>
<feature type="region of interest" description="Disordered" evidence="32">
    <location>
        <begin position="278"/>
        <end position="416"/>
    </location>
</feature>
<feature type="compositionally biased region" description="Low complexity" evidence="32">
    <location>
        <begin position="294"/>
        <end position="305"/>
    </location>
</feature>
<comment type="similarity">
    <text evidence="4">Belongs to the protein kinase superfamily. CAMK Ser/Thr protein kinase family.</text>
</comment>
<organism evidence="35 36">
    <name type="scientific">Strongylocentrotus purpuratus</name>
    <name type="common">Purple sea urchin</name>
    <dbReference type="NCBI Taxonomy" id="7668"/>
    <lineage>
        <taxon>Eukaryota</taxon>
        <taxon>Metazoa</taxon>
        <taxon>Echinodermata</taxon>
        <taxon>Eleutherozoa</taxon>
        <taxon>Echinozoa</taxon>
        <taxon>Echinoidea</taxon>
        <taxon>Euechinoidea</taxon>
        <taxon>Echinacea</taxon>
        <taxon>Camarodonta</taxon>
        <taxon>Echinidea</taxon>
        <taxon>Strongylocentrotidae</taxon>
        <taxon>Strongylocentrotus</taxon>
    </lineage>
</organism>
<evidence type="ECO:0000256" key="21">
    <source>
        <dbReference type="ARBA" id="ARBA00023212"/>
    </source>
</evidence>
<keyword evidence="6" id="KW-0217">Developmental protein</keyword>
<evidence type="ECO:0000256" key="32">
    <source>
        <dbReference type="SAM" id="MobiDB-lite"/>
    </source>
</evidence>
<keyword evidence="21" id="KW-0206">Cytoskeleton</keyword>
<evidence type="ECO:0000256" key="33">
    <source>
        <dbReference type="SAM" id="Phobius"/>
    </source>
</evidence>
<evidence type="ECO:0000256" key="29">
    <source>
        <dbReference type="ARBA" id="ARBA00079002"/>
    </source>
</evidence>
<comment type="subunit">
    <text evidence="27">Microtubule inner protein component of sperm flagellar doublet microtubules. Interacts with HSP90; this interaction stabilizes and activates TSSK6. Interacts with the heat shock proteins HSPCB, HSPA8 and HSPA1A. These interactions appear to be required for TSSK6 kinase activity. Interacts with TSACC; this interaction is direct and recruits TSACC to HSP90, which is essential for kinase activity.</text>
</comment>
<dbReference type="FunCoup" id="A0A7M7RF51">
    <property type="interactions" value="7"/>
</dbReference>
<evidence type="ECO:0000256" key="19">
    <source>
        <dbReference type="ARBA" id="ARBA00022871"/>
    </source>
</evidence>
<evidence type="ECO:0000256" key="10">
    <source>
        <dbReference type="ARBA" id="ARBA00022679"/>
    </source>
</evidence>
<feature type="compositionally biased region" description="Polar residues" evidence="32">
    <location>
        <begin position="318"/>
        <end position="337"/>
    </location>
</feature>
<dbReference type="AlphaFoldDB" id="A0A7M7RF51"/>
<comment type="function">
    <text evidence="26">Serine/threonine-protein kinase component of the sperm flagellar doublet microtubules. May act as a regulator of sperm motility by mediating phosphorylation of sperm doublet microtubule proteins. Plays a role in DNA condensation during postmeiotic chromatin remodeling and histone-to-protamine transition during spermatogenesis.</text>
</comment>
<dbReference type="GO" id="GO:0004674">
    <property type="term" value="F:protein serine/threonine kinase activity"/>
    <property type="evidence" value="ECO:0000318"/>
    <property type="project" value="GO_Central"/>
</dbReference>
<keyword evidence="33" id="KW-0812">Transmembrane</keyword>
<dbReference type="InterPro" id="IPR000719">
    <property type="entry name" value="Prot_kinase_dom"/>
</dbReference>
<keyword evidence="9" id="KW-0597">Phosphoprotein</keyword>
<keyword evidence="22" id="KW-0539">Nucleus</keyword>
<evidence type="ECO:0000256" key="9">
    <source>
        <dbReference type="ARBA" id="ARBA00022553"/>
    </source>
</evidence>
<accession>A0A7M7RF51</accession>
<dbReference type="GO" id="GO:0005634">
    <property type="term" value="C:nucleus"/>
    <property type="evidence" value="ECO:0007669"/>
    <property type="project" value="UniProtKB-SubCell"/>
</dbReference>
<dbReference type="RefSeq" id="XP_787834.3">
    <property type="nucleotide sequence ID" value="XM_782741.3"/>
</dbReference>
<evidence type="ECO:0000256" key="22">
    <source>
        <dbReference type="ARBA" id="ARBA00023242"/>
    </source>
</evidence>
<dbReference type="PROSITE" id="PS50011">
    <property type="entry name" value="PROTEIN_KINASE_DOM"/>
    <property type="match status" value="1"/>
</dbReference>
<dbReference type="FunFam" id="1.10.510.10:FF:000442">
    <property type="entry name" value="Testis-specific serine/threonine-protein kinase 6"/>
    <property type="match status" value="1"/>
</dbReference>
<protein>
    <recommendedName>
        <fullName evidence="28">Testis-specific serine/threonine-protein kinase 6</fullName>
        <ecNumber evidence="5">2.7.11.1</ecNumber>
    </recommendedName>
    <alternativeName>
        <fullName evidence="30">Serine/threonine-protein kinase SSTK</fullName>
    </alternativeName>
    <alternativeName>
        <fullName evidence="29">Small serine/threonine kinase</fullName>
    </alternativeName>
</protein>
<keyword evidence="17" id="KW-0832">Ubl conjugation</keyword>
<keyword evidence="33" id="KW-1133">Transmembrane helix</keyword>
<dbReference type="SMART" id="SM00220">
    <property type="entry name" value="S_TKc"/>
    <property type="match status" value="1"/>
</dbReference>
<keyword evidence="8" id="KW-0723">Serine/threonine-protein kinase</keyword>
<feature type="domain" description="Protein kinase" evidence="34">
    <location>
        <begin position="22"/>
        <end position="276"/>
    </location>
</feature>
<dbReference type="GeneID" id="582803"/>
<keyword evidence="19" id="KW-0744">Spermatogenesis</keyword>
<evidence type="ECO:0000256" key="18">
    <source>
        <dbReference type="ARBA" id="ARBA00022846"/>
    </source>
</evidence>
<proteinExistence type="inferred from homology"/>
<feature type="compositionally biased region" description="Polar residues" evidence="32">
    <location>
        <begin position="404"/>
        <end position="416"/>
    </location>
</feature>
<keyword evidence="13" id="KW-0418">Kinase</keyword>
<comment type="catalytic activity">
    <reaction evidence="24">
        <text>L-threonyl-[protein] + ATP = O-phospho-L-threonyl-[protein] + ADP + H(+)</text>
        <dbReference type="Rhea" id="RHEA:46608"/>
        <dbReference type="Rhea" id="RHEA-COMP:11060"/>
        <dbReference type="Rhea" id="RHEA-COMP:11605"/>
        <dbReference type="ChEBI" id="CHEBI:15378"/>
        <dbReference type="ChEBI" id="CHEBI:30013"/>
        <dbReference type="ChEBI" id="CHEBI:30616"/>
        <dbReference type="ChEBI" id="CHEBI:61977"/>
        <dbReference type="ChEBI" id="CHEBI:456216"/>
        <dbReference type="EC" id="2.7.11.1"/>
    </reaction>
</comment>
<evidence type="ECO:0000256" key="15">
    <source>
        <dbReference type="ARBA" id="ARBA00022840"/>
    </source>
</evidence>
<dbReference type="InterPro" id="IPR017441">
    <property type="entry name" value="Protein_kinase_ATP_BS"/>
</dbReference>
<evidence type="ECO:0000256" key="13">
    <source>
        <dbReference type="ARBA" id="ARBA00022777"/>
    </source>
</evidence>
<evidence type="ECO:0000313" key="36">
    <source>
        <dbReference type="Proteomes" id="UP000007110"/>
    </source>
</evidence>
<evidence type="ECO:0000256" key="7">
    <source>
        <dbReference type="ARBA" id="ARBA00022490"/>
    </source>
</evidence>